<gene>
    <name evidence="2" type="ORF">F4694_006544</name>
</gene>
<feature type="transmembrane region" description="Helical" evidence="1">
    <location>
        <begin position="285"/>
        <end position="307"/>
    </location>
</feature>
<feature type="transmembrane region" description="Helical" evidence="1">
    <location>
        <begin position="131"/>
        <end position="151"/>
    </location>
</feature>
<accession>A0A852TNE1</accession>
<dbReference type="Proteomes" id="UP000548423">
    <property type="component" value="Unassembled WGS sequence"/>
</dbReference>
<dbReference type="InterPro" id="IPR010640">
    <property type="entry name" value="Low_temperature_requirement_A"/>
</dbReference>
<comment type="caution">
    <text evidence="2">The sequence shown here is derived from an EMBL/GenBank/DDBJ whole genome shotgun (WGS) entry which is preliminary data.</text>
</comment>
<feature type="transmembrane region" description="Helical" evidence="1">
    <location>
        <begin position="98"/>
        <end position="119"/>
    </location>
</feature>
<reference evidence="3" key="2">
    <citation type="submission" date="2020-08" db="EMBL/GenBank/DDBJ databases">
        <title>The Agave Microbiome: Exploring the role of microbial communities in plant adaptations to desert environments.</title>
        <authorList>
            <person name="Partida-Martinez L.P."/>
        </authorList>
    </citation>
    <scope>NUCLEOTIDE SEQUENCE [LARGE SCALE GENOMIC DNA]</scope>
    <source>
        <strain evidence="3">AT2.8</strain>
    </source>
</reference>
<feature type="transmembrane region" description="Helical" evidence="1">
    <location>
        <begin position="319"/>
        <end position="338"/>
    </location>
</feature>
<protein>
    <submittedName>
        <fullName evidence="2">Low temperature requirement protein LtrA</fullName>
    </submittedName>
</protein>
<keyword evidence="1" id="KW-0472">Membrane</keyword>
<evidence type="ECO:0000313" key="2">
    <source>
        <dbReference type="EMBL" id="NYE09641.1"/>
    </source>
</evidence>
<feature type="transmembrane region" description="Helical" evidence="1">
    <location>
        <begin position="41"/>
        <end position="62"/>
    </location>
</feature>
<feature type="transmembrane region" description="Helical" evidence="1">
    <location>
        <begin position="12"/>
        <end position="29"/>
    </location>
</feature>
<dbReference type="Pfam" id="PF06772">
    <property type="entry name" value="LtrA"/>
    <property type="match status" value="1"/>
</dbReference>
<dbReference type="PANTHER" id="PTHR36840">
    <property type="entry name" value="BLL5714 PROTEIN"/>
    <property type="match status" value="1"/>
</dbReference>
<feature type="transmembrane region" description="Helical" evidence="1">
    <location>
        <begin position="256"/>
        <end position="279"/>
    </location>
</feature>
<dbReference type="AlphaFoldDB" id="A0A852TNE1"/>
<feature type="transmembrane region" description="Helical" evidence="1">
    <location>
        <begin position="74"/>
        <end position="92"/>
    </location>
</feature>
<reference evidence="3" key="1">
    <citation type="submission" date="2020-07" db="EMBL/GenBank/DDBJ databases">
        <authorList>
            <person name="Partida-Martinez L."/>
            <person name="Huntemann M."/>
            <person name="Clum A."/>
            <person name="Wang J."/>
            <person name="Palaniappan K."/>
            <person name="Ritter S."/>
            <person name="Chen I.-M."/>
            <person name="Stamatis D."/>
            <person name="Reddy T."/>
            <person name="O'Malley R."/>
            <person name="Daum C."/>
            <person name="Shapiro N."/>
            <person name="Ivanova N."/>
            <person name="Kyrpides N."/>
            <person name="Woyke T."/>
        </authorList>
    </citation>
    <scope>NUCLEOTIDE SEQUENCE [LARGE SCALE GENOMIC DNA]</scope>
    <source>
        <strain evidence="3">AT2.8</strain>
    </source>
</reference>
<name>A0A852TNE1_9BACI</name>
<evidence type="ECO:0000313" key="3">
    <source>
        <dbReference type="Proteomes" id="UP000548423"/>
    </source>
</evidence>
<dbReference type="EMBL" id="JACCBX010000026">
    <property type="protein sequence ID" value="NYE09641.1"/>
    <property type="molecule type" value="Genomic_DNA"/>
</dbReference>
<feature type="transmembrane region" description="Helical" evidence="1">
    <location>
        <begin position="218"/>
        <end position="236"/>
    </location>
</feature>
<proteinExistence type="predicted"/>
<feature type="transmembrane region" description="Helical" evidence="1">
    <location>
        <begin position="194"/>
        <end position="212"/>
    </location>
</feature>
<dbReference type="PANTHER" id="PTHR36840:SF1">
    <property type="entry name" value="BLL5714 PROTEIN"/>
    <property type="match status" value="1"/>
</dbReference>
<organism evidence="2 3">
    <name type="scientific">Neobacillus niacini</name>
    <dbReference type="NCBI Taxonomy" id="86668"/>
    <lineage>
        <taxon>Bacteria</taxon>
        <taxon>Bacillati</taxon>
        <taxon>Bacillota</taxon>
        <taxon>Bacilli</taxon>
        <taxon>Bacillales</taxon>
        <taxon>Bacillaceae</taxon>
        <taxon>Neobacillus</taxon>
    </lineage>
</organism>
<sequence length="386" mass="44847">MEEKKVTWLELFYDLLFVAAVAAATHVLLHVEDGHIHTEYLVKFVLIFIPIWWAWVGQTIFINRFGKDLFHHRIFLILQMFFVLIMTSSLSVDFDSYYLSFLIGYIGLRAVTAIQYLIVQRIETGVRKQAALFLGRYFWIGIVISLLSLFFDSWVRYAVLYTGILIDIIVPVLGRKCLEKVPTNTAHLLERFGLFTIILFGEALISTLAIIQPTKGNWNSIGFAVISFILIISMWWQYFDNMEKKLDKSLQTSGQIIIYGHLFILMSLSMIAASIRLLFLHEVHYSFILFFAFGSVLLYFLSTTFVFHQYRHVHHRLKIYHLGLFLGILTVFFISNLIIVVPNILIIAELALFFIIFTKLTISNNKQPLTNEIHPRIGIEEDNKNF</sequence>
<keyword evidence="1" id="KW-0812">Transmembrane</keyword>
<evidence type="ECO:0000256" key="1">
    <source>
        <dbReference type="SAM" id="Phobius"/>
    </source>
</evidence>
<keyword evidence="1" id="KW-1133">Transmembrane helix</keyword>